<gene>
    <name evidence="3" type="primary">LOC112283620</name>
</gene>
<organism evidence="3 4">
    <name type="scientific">Physcomitrium patens</name>
    <name type="common">Spreading-leaved earth moss</name>
    <name type="synonym">Physcomitrella patens</name>
    <dbReference type="NCBI Taxonomy" id="3218"/>
    <lineage>
        <taxon>Eukaryota</taxon>
        <taxon>Viridiplantae</taxon>
        <taxon>Streptophyta</taxon>
        <taxon>Embryophyta</taxon>
        <taxon>Bryophyta</taxon>
        <taxon>Bryophytina</taxon>
        <taxon>Bryopsida</taxon>
        <taxon>Funariidae</taxon>
        <taxon>Funariales</taxon>
        <taxon>Funariaceae</taxon>
        <taxon>Physcomitrium</taxon>
    </lineage>
</organism>
<feature type="domain" description="C2" evidence="2">
    <location>
        <begin position="1"/>
        <end position="103"/>
    </location>
</feature>
<dbReference type="EnsemblPlants" id="Pp3c6_180V3.2">
    <property type="protein sequence ID" value="Pp3c6_180V3.2"/>
    <property type="gene ID" value="Pp3c6_180"/>
</dbReference>
<accession>A0A7I4E3H3</accession>
<sequence>MATENLTVELCSASGLEDTEYIGKSDPYVVLSVGKTERKTKVAEDQAAAPKWNEKLTIPVLQTDTEILIRILNDNTMAKDDEIGRVVIPVSEVRFGSHAYPVLRKGKPHGELKLNFEGEVHESKGLFDKFKGLFVGEKAEHHGDGHDKEHKEHHDEKKEKAEDKVEELKEKAEEKKEEAEEKKEEKDHEDKGLIDKVKEKIEDFKEKKDDDGEKSEEKKEDKDDEDEEKKEKKSKKGKKNLDDYNCEVWNDVTLTLEIAVSPGRRNLTKKDHPAIAVATIRDLHYILSNGNEDFRLSPAEGTRTFQSALTTVHNLMKENTFQPSSGNVILSAIEKSILHLVCDEQQATREGKTGEMHKKLSPKSHTTTESIIHETD</sequence>
<dbReference type="SMART" id="SM00239">
    <property type="entry name" value="C2"/>
    <property type="match status" value="1"/>
</dbReference>
<feature type="compositionally biased region" description="Basic and acidic residues" evidence="1">
    <location>
        <begin position="348"/>
        <end position="358"/>
    </location>
</feature>
<dbReference type="AlphaFoldDB" id="A0A7I4E3H3"/>
<evidence type="ECO:0000313" key="4">
    <source>
        <dbReference type="Proteomes" id="UP000006727"/>
    </source>
</evidence>
<name>A0A7I4E3H3_PHYPA</name>
<dbReference type="PANTHER" id="PTHR47052">
    <property type="entry name" value="CONSERVED SERINE PROLINE-RICH PROTEIN (AFU_ORTHOLOGUE AFUA_2G01790)"/>
    <property type="match status" value="1"/>
</dbReference>
<dbReference type="InterPro" id="IPR000008">
    <property type="entry name" value="C2_dom"/>
</dbReference>
<protein>
    <recommendedName>
        <fullName evidence="2">C2 domain-containing protein</fullName>
    </recommendedName>
</protein>
<reference evidence="3 4" key="1">
    <citation type="journal article" date="2008" name="Science">
        <title>The Physcomitrella genome reveals evolutionary insights into the conquest of land by plants.</title>
        <authorList>
            <person name="Rensing S."/>
            <person name="Lang D."/>
            <person name="Zimmer A."/>
            <person name="Terry A."/>
            <person name="Salamov A."/>
            <person name="Shapiro H."/>
            <person name="Nishiyama T."/>
            <person name="Perroud P.-F."/>
            <person name="Lindquist E."/>
            <person name="Kamisugi Y."/>
            <person name="Tanahashi T."/>
            <person name="Sakakibara K."/>
            <person name="Fujita T."/>
            <person name="Oishi K."/>
            <person name="Shin-I T."/>
            <person name="Kuroki Y."/>
            <person name="Toyoda A."/>
            <person name="Suzuki Y."/>
            <person name="Hashimoto A."/>
            <person name="Yamaguchi K."/>
            <person name="Sugano A."/>
            <person name="Kohara Y."/>
            <person name="Fujiyama A."/>
            <person name="Anterola A."/>
            <person name="Aoki S."/>
            <person name="Ashton N."/>
            <person name="Barbazuk W.B."/>
            <person name="Barker E."/>
            <person name="Bennetzen J."/>
            <person name="Bezanilla M."/>
            <person name="Blankenship R."/>
            <person name="Cho S.H."/>
            <person name="Dutcher S."/>
            <person name="Estelle M."/>
            <person name="Fawcett J.A."/>
            <person name="Gundlach H."/>
            <person name="Hanada K."/>
            <person name="Heyl A."/>
            <person name="Hicks K.A."/>
            <person name="Hugh J."/>
            <person name="Lohr M."/>
            <person name="Mayer K."/>
            <person name="Melkozernov A."/>
            <person name="Murata T."/>
            <person name="Nelson D."/>
            <person name="Pils B."/>
            <person name="Prigge M."/>
            <person name="Reiss B."/>
            <person name="Renner T."/>
            <person name="Rombauts S."/>
            <person name="Rushton P."/>
            <person name="Sanderfoot A."/>
            <person name="Schween G."/>
            <person name="Shiu S.-H."/>
            <person name="Stueber K."/>
            <person name="Theodoulou F.L."/>
            <person name="Tu H."/>
            <person name="Van de Peer Y."/>
            <person name="Verrier P.J."/>
            <person name="Waters E."/>
            <person name="Wood A."/>
            <person name="Yang L."/>
            <person name="Cove D."/>
            <person name="Cuming A."/>
            <person name="Hasebe M."/>
            <person name="Lucas S."/>
            <person name="Mishler D.B."/>
            <person name="Reski R."/>
            <person name="Grigoriev I."/>
            <person name="Quatrano R.S."/>
            <person name="Boore J.L."/>
        </authorList>
    </citation>
    <scope>NUCLEOTIDE SEQUENCE [LARGE SCALE GENOMIC DNA]</scope>
    <source>
        <strain evidence="3 4">cv. Gransden 2004</strain>
    </source>
</reference>
<dbReference type="Gramene" id="Pp3c6_180V3.2">
    <property type="protein sequence ID" value="Pp3c6_180V3.2"/>
    <property type="gene ID" value="Pp3c6_180"/>
</dbReference>
<keyword evidence="4" id="KW-1185">Reference proteome</keyword>
<reference evidence="3 4" key="2">
    <citation type="journal article" date="2018" name="Plant J.">
        <title>The Physcomitrella patens chromosome-scale assembly reveals moss genome structure and evolution.</title>
        <authorList>
            <person name="Lang D."/>
            <person name="Ullrich K.K."/>
            <person name="Murat F."/>
            <person name="Fuchs J."/>
            <person name="Jenkins J."/>
            <person name="Haas F.B."/>
            <person name="Piednoel M."/>
            <person name="Gundlach H."/>
            <person name="Van Bel M."/>
            <person name="Meyberg R."/>
            <person name="Vives C."/>
            <person name="Morata J."/>
            <person name="Symeonidi A."/>
            <person name="Hiss M."/>
            <person name="Muchero W."/>
            <person name="Kamisugi Y."/>
            <person name="Saleh O."/>
            <person name="Blanc G."/>
            <person name="Decker E.L."/>
            <person name="van Gessel N."/>
            <person name="Grimwood J."/>
            <person name="Hayes R.D."/>
            <person name="Graham S.W."/>
            <person name="Gunter L.E."/>
            <person name="McDaniel S.F."/>
            <person name="Hoernstein S.N.W."/>
            <person name="Larsson A."/>
            <person name="Li F.W."/>
            <person name="Perroud P.F."/>
            <person name="Phillips J."/>
            <person name="Ranjan P."/>
            <person name="Rokshar D.S."/>
            <person name="Rothfels C.J."/>
            <person name="Schneider L."/>
            <person name="Shu S."/>
            <person name="Stevenson D.W."/>
            <person name="Thummler F."/>
            <person name="Tillich M."/>
            <person name="Villarreal Aguilar J.C."/>
            <person name="Widiez T."/>
            <person name="Wong G.K."/>
            <person name="Wymore A."/>
            <person name="Zhang Y."/>
            <person name="Zimmer A.D."/>
            <person name="Quatrano R.S."/>
            <person name="Mayer K.F.X."/>
            <person name="Goodstein D."/>
            <person name="Casacuberta J.M."/>
            <person name="Vandepoele K."/>
            <person name="Reski R."/>
            <person name="Cuming A.C."/>
            <person name="Tuskan G.A."/>
            <person name="Maumus F."/>
            <person name="Salse J."/>
            <person name="Schmutz J."/>
            <person name="Rensing S.A."/>
        </authorList>
    </citation>
    <scope>NUCLEOTIDE SEQUENCE [LARGE SCALE GENOMIC DNA]</scope>
    <source>
        <strain evidence="3 4">cv. Gransden 2004</strain>
    </source>
</reference>
<reference evidence="3" key="3">
    <citation type="submission" date="2020-12" db="UniProtKB">
        <authorList>
            <consortium name="EnsemblPlants"/>
        </authorList>
    </citation>
    <scope>IDENTIFICATION</scope>
</reference>
<dbReference type="Proteomes" id="UP000006727">
    <property type="component" value="Chromosome 6"/>
</dbReference>
<evidence type="ECO:0000259" key="2">
    <source>
        <dbReference type="PROSITE" id="PS50004"/>
    </source>
</evidence>
<dbReference type="InterPro" id="IPR052981">
    <property type="entry name" value="Ingression_C2_domain"/>
</dbReference>
<feature type="compositionally biased region" description="Basic and acidic residues" evidence="1">
    <location>
        <begin position="139"/>
        <end position="221"/>
    </location>
</feature>
<dbReference type="PANTHER" id="PTHR47052:SF3">
    <property type="entry name" value="INGRESSION PROTEIN 1"/>
    <property type="match status" value="1"/>
</dbReference>
<dbReference type="PROSITE" id="PS50004">
    <property type="entry name" value="C2"/>
    <property type="match status" value="1"/>
</dbReference>
<feature type="region of interest" description="Disordered" evidence="1">
    <location>
        <begin position="139"/>
        <end position="238"/>
    </location>
</feature>
<dbReference type="SUPFAM" id="SSF49562">
    <property type="entry name" value="C2 domain (Calcium/lipid-binding domain, CaLB)"/>
    <property type="match status" value="1"/>
</dbReference>
<evidence type="ECO:0000256" key="1">
    <source>
        <dbReference type="SAM" id="MobiDB-lite"/>
    </source>
</evidence>
<dbReference type="Gene3D" id="2.60.40.150">
    <property type="entry name" value="C2 domain"/>
    <property type="match status" value="1"/>
</dbReference>
<dbReference type="Pfam" id="PF00168">
    <property type="entry name" value="C2"/>
    <property type="match status" value="1"/>
</dbReference>
<feature type="region of interest" description="Disordered" evidence="1">
    <location>
        <begin position="348"/>
        <end position="376"/>
    </location>
</feature>
<proteinExistence type="predicted"/>
<evidence type="ECO:0000313" key="3">
    <source>
        <dbReference type="EnsemblPlants" id="Pp3c6_180V3.2"/>
    </source>
</evidence>
<dbReference type="InterPro" id="IPR035892">
    <property type="entry name" value="C2_domain_sf"/>
</dbReference>
<dbReference type="EMBL" id="ABEU02000006">
    <property type="status" value="NOT_ANNOTATED_CDS"/>
    <property type="molecule type" value="Genomic_DNA"/>
</dbReference>
<dbReference type="InParanoid" id="A0A7I4E3H3"/>